<keyword evidence="11" id="KW-1185">Reference proteome</keyword>
<dbReference type="GO" id="GO:0031080">
    <property type="term" value="C:nuclear pore outer ring"/>
    <property type="evidence" value="ECO:0007669"/>
    <property type="project" value="TreeGrafter"/>
</dbReference>
<dbReference type="AlphaFoldDB" id="A0A8X6G0M9"/>
<reference evidence="10" key="1">
    <citation type="submission" date="2020-07" db="EMBL/GenBank/DDBJ databases">
        <title>Multicomponent nature underlies the extraordinary mechanical properties of spider dragline silk.</title>
        <authorList>
            <person name="Kono N."/>
            <person name="Nakamura H."/>
            <person name="Mori M."/>
            <person name="Yoshida Y."/>
            <person name="Ohtoshi R."/>
            <person name="Malay A.D."/>
            <person name="Moran D.A.P."/>
            <person name="Tomita M."/>
            <person name="Numata K."/>
            <person name="Arakawa K."/>
        </authorList>
    </citation>
    <scope>NUCLEOTIDE SEQUENCE</scope>
</reference>
<dbReference type="GO" id="GO:0006406">
    <property type="term" value="P:mRNA export from nucleus"/>
    <property type="evidence" value="ECO:0007669"/>
    <property type="project" value="TreeGrafter"/>
</dbReference>
<proteinExistence type="inferred from homology"/>
<dbReference type="Proteomes" id="UP000887116">
    <property type="component" value="Unassembled WGS sequence"/>
</dbReference>
<dbReference type="OrthoDB" id="17644at2759"/>
<comment type="caution">
    <text evidence="10">The sequence shown here is derived from an EMBL/GenBank/DDBJ whole genome shotgun (WGS) entry which is preliminary data.</text>
</comment>
<gene>
    <name evidence="10" type="primary">nup85_2</name>
    <name evidence="10" type="ORF">TNCT_431881</name>
</gene>
<organism evidence="10 11">
    <name type="scientific">Trichonephila clavata</name>
    <name type="common">Joro spider</name>
    <name type="synonym">Nephila clavata</name>
    <dbReference type="NCBI Taxonomy" id="2740835"/>
    <lineage>
        <taxon>Eukaryota</taxon>
        <taxon>Metazoa</taxon>
        <taxon>Ecdysozoa</taxon>
        <taxon>Arthropoda</taxon>
        <taxon>Chelicerata</taxon>
        <taxon>Arachnida</taxon>
        <taxon>Araneae</taxon>
        <taxon>Araneomorphae</taxon>
        <taxon>Entelegynae</taxon>
        <taxon>Araneoidea</taxon>
        <taxon>Nephilidae</taxon>
        <taxon>Trichonephila</taxon>
    </lineage>
</organism>
<keyword evidence="3" id="KW-0813">Transport</keyword>
<evidence type="ECO:0000256" key="5">
    <source>
        <dbReference type="ARBA" id="ARBA00022927"/>
    </source>
</evidence>
<protein>
    <recommendedName>
        <fullName evidence="9">Nucleoporin Nup85</fullName>
    </recommendedName>
</protein>
<dbReference type="PANTHER" id="PTHR13373:SF21">
    <property type="entry name" value="NUCLEAR PORE COMPLEX PROTEIN NUP85"/>
    <property type="match status" value="1"/>
</dbReference>
<sequence>MSCGDASSLKSDARMVLQSKIWSNVNWICRQFLQLGFQIIMLLDALPLLEAPEIIFSRKETYQLMKCLEDAIINQGNKDSLENSDRVNIIRLALVRNLARSFVIETGDSESDDEI</sequence>
<dbReference type="PANTHER" id="PTHR13373">
    <property type="entry name" value="FROUNT PROTEIN-RELATED"/>
    <property type="match status" value="1"/>
</dbReference>
<dbReference type="EMBL" id="BMAO01014115">
    <property type="protein sequence ID" value="GFQ92993.1"/>
    <property type="molecule type" value="Genomic_DNA"/>
</dbReference>
<dbReference type="InterPro" id="IPR011502">
    <property type="entry name" value="Nucleoporin_Nup85"/>
</dbReference>
<evidence type="ECO:0000313" key="11">
    <source>
        <dbReference type="Proteomes" id="UP000887116"/>
    </source>
</evidence>
<keyword evidence="6" id="KW-0811">Translocation</keyword>
<evidence type="ECO:0000256" key="4">
    <source>
        <dbReference type="ARBA" id="ARBA00022816"/>
    </source>
</evidence>
<evidence type="ECO:0000256" key="8">
    <source>
        <dbReference type="ARBA" id="ARBA00023242"/>
    </source>
</evidence>
<comment type="subcellular location">
    <subcellularLocation>
        <location evidence="1">Nucleus</location>
        <location evidence="1">Nuclear pore complex</location>
    </subcellularLocation>
</comment>
<dbReference type="GO" id="GO:0017056">
    <property type="term" value="F:structural constituent of nuclear pore"/>
    <property type="evidence" value="ECO:0007669"/>
    <property type="project" value="TreeGrafter"/>
</dbReference>
<evidence type="ECO:0000256" key="2">
    <source>
        <dbReference type="ARBA" id="ARBA00005573"/>
    </source>
</evidence>
<evidence type="ECO:0000256" key="6">
    <source>
        <dbReference type="ARBA" id="ARBA00023010"/>
    </source>
</evidence>
<accession>A0A8X6G0M9</accession>
<dbReference type="GO" id="GO:0045893">
    <property type="term" value="P:positive regulation of DNA-templated transcription"/>
    <property type="evidence" value="ECO:0007669"/>
    <property type="project" value="TreeGrafter"/>
</dbReference>
<keyword evidence="7" id="KW-0906">Nuclear pore complex</keyword>
<evidence type="ECO:0000313" key="10">
    <source>
        <dbReference type="EMBL" id="GFQ92993.1"/>
    </source>
</evidence>
<keyword evidence="8" id="KW-0539">Nucleus</keyword>
<evidence type="ECO:0000256" key="9">
    <source>
        <dbReference type="ARBA" id="ARBA00033054"/>
    </source>
</evidence>
<comment type="similarity">
    <text evidence="2">Belongs to the nucleoporin Nup85 family.</text>
</comment>
<evidence type="ECO:0000256" key="1">
    <source>
        <dbReference type="ARBA" id="ARBA00004567"/>
    </source>
</evidence>
<keyword evidence="5" id="KW-0653">Protein transport</keyword>
<dbReference type="GO" id="GO:0006606">
    <property type="term" value="P:protein import into nucleus"/>
    <property type="evidence" value="ECO:0007669"/>
    <property type="project" value="TreeGrafter"/>
</dbReference>
<evidence type="ECO:0000256" key="3">
    <source>
        <dbReference type="ARBA" id="ARBA00022448"/>
    </source>
</evidence>
<keyword evidence="4" id="KW-0509">mRNA transport</keyword>
<evidence type="ECO:0000256" key="7">
    <source>
        <dbReference type="ARBA" id="ARBA00023132"/>
    </source>
</evidence>
<name>A0A8X6G0M9_TRICU</name>